<feature type="domain" description="Fido" evidence="1">
    <location>
        <begin position="78"/>
        <end position="214"/>
    </location>
</feature>
<reference evidence="2 3" key="1">
    <citation type="journal article" date="2016" name="Int. J. Syst. Evol. Microbiol.">
        <title>Peptococcus simiae sp. nov., isolated from rhesus macaque faeces and emended description of the genus Peptococcus.</title>
        <authorList>
            <person name="Shkoporov A.N."/>
            <person name="Efimov B.A."/>
            <person name="Kondova I."/>
            <person name="Ouwerling B."/>
            <person name="Chaplin A.V."/>
            <person name="Shcherbakova V.A."/>
            <person name="Langermans J.A.M."/>
        </authorList>
    </citation>
    <scope>NUCLEOTIDE SEQUENCE [LARGE SCALE GENOMIC DNA]</scope>
    <source>
        <strain evidence="2 3">M108</strain>
    </source>
</reference>
<gene>
    <name evidence="2" type="ORF">ACKQTC_07275</name>
</gene>
<protein>
    <submittedName>
        <fullName evidence="2">Fic family protein</fullName>
    </submittedName>
</protein>
<dbReference type="InterPro" id="IPR036597">
    <property type="entry name" value="Fido-like_dom_sf"/>
</dbReference>
<accession>A0ABW9H1S0</accession>
<comment type="caution">
    <text evidence="2">The sequence shown here is derived from an EMBL/GenBank/DDBJ whole genome shotgun (WGS) entry which is preliminary data.</text>
</comment>
<evidence type="ECO:0000259" key="1">
    <source>
        <dbReference type="PROSITE" id="PS51459"/>
    </source>
</evidence>
<proteinExistence type="predicted"/>
<dbReference type="Proteomes" id="UP001631949">
    <property type="component" value="Unassembled WGS sequence"/>
</dbReference>
<keyword evidence="3" id="KW-1185">Reference proteome</keyword>
<evidence type="ECO:0000313" key="2">
    <source>
        <dbReference type="EMBL" id="MFM9414166.1"/>
    </source>
</evidence>
<dbReference type="InterPro" id="IPR003812">
    <property type="entry name" value="Fido"/>
</dbReference>
<dbReference type="PROSITE" id="PS51459">
    <property type="entry name" value="FIDO"/>
    <property type="match status" value="1"/>
</dbReference>
<name>A0ABW9H1S0_9FIRM</name>
<dbReference type="Pfam" id="PF02661">
    <property type="entry name" value="Fic"/>
    <property type="match status" value="1"/>
</dbReference>
<dbReference type="EMBL" id="JBJUVG010000010">
    <property type="protein sequence ID" value="MFM9414166.1"/>
    <property type="molecule type" value="Genomic_DNA"/>
</dbReference>
<organism evidence="2 3">
    <name type="scientific">Peptococcus simiae</name>
    <dbReference type="NCBI Taxonomy" id="1643805"/>
    <lineage>
        <taxon>Bacteria</taxon>
        <taxon>Bacillati</taxon>
        <taxon>Bacillota</taxon>
        <taxon>Clostridia</taxon>
        <taxon>Eubacteriales</taxon>
        <taxon>Peptococcaceae</taxon>
        <taxon>Peptococcus</taxon>
    </lineage>
</organism>
<sequence length="243" mass="27352">MKNKWNMTIEQNIAFAKRSLVDAIWKSARLEGLSVTFPQTDDIYNGYVGSGVSVDAVVTINNLKHAWQFLLANLDYPLDYPYVCKLNSLVGADNLIYRAGRIREEGQEVGIGGTSWKPNIPSETKTKRILAELMEIQGYSATDRALQVLCFLMRNQTFLDGNKRTAMLAANHILIGCGCGILSIPIEFQEEFKIKLIAFYETGNAEDLKEFLYQNCIFGQARSEEAKTDYPFAGIKWNEPDGE</sequence>
<evidence type="ECO:0000313" key="3">
    <source>
        <dbReference type="Proteomes" id="UP001631949"/>
    </source>
</evidence>
<dbReference type="RefSeq" id="WP_408977781.1">
    <property type="nucleotide sequence ID" value="NZ_JBJUVG010000010.1"/>
</dbReference>
<dbReference type="Gene3D" id="1.10.3290.10">
    <property type="entry name" value="Fido-like domain"/>
    <property type="match status" value="1"/>
</dbReference>
<dbReference type="SUPFAM" id="SSF140931">
    <property type="entry name" value="Fic-like"/>
    <property type="match status" value="1"/>
</dbReference>